<proteinExistence type="predicted"/>
<organism evidence="2">
    <name type="scientific">candidate division WOR-3 bacterium</name>
    <dbReference type="NCBI Taxonomy" id="2052148"/>
    <lineage>
        <taxon>Bacteria</taxon>
        <taxon>Bacteria division WOR-3</taxon>
    </lineage>
</organism>
<gene>
    <name evidence="2" type="ORF">ENW73_09430</name>
</gene>
<dbReference type="GO" id="GO:0015074">
    <property type="term" value="P:DNA integration"/>
    <property type="evidence" value="ECO:0007669"/>
    <property type="project" value="InterPro"/>
</dbReference>
<dbReference type="InterPro" id="IPR001584">
    <property type="entry name" value="Integrase_cat-core"/>
</dbReference>
<accession>A0A7C6AAC4</accession>
<comment type="caution">
    <text evidence="2">The sequence shown here is derived from an EMBL/GenBank/DDBJ whole genome shotgun (WGS) entry which is preliminary data.</text>
</comment>
<dbReference type="PROSITE" id="PS50994">
    <property type="entry name" value="INTEGRASE"/>
    <property type="match status" value="1"/>
</dbReference>
<dbReference type="Gene3D" id="3.30.420.10">
    <property type="entry name" value="Ribonuclease H-like superfamily/Ribonuclease H"/>
    <property type="match status" value="1"/>
</dbReference>
<name>A0A7C6AAC4_UNCW3</name>
<dbReference type="SUPFAM" id="SSF53098">
    <property type="entry name" value="Ribonuclease H-like"/>
    <property type="match status" value="1"/>
</dbReference>
<protein>
    <submittedName>
        <fullName evidence="2">Transposase</fullName>
    </submittedName>
</protein>
<reference evidence="2" key="1">
    <citation type="journal article" date="2020" name="mSystems">
        <title>Genome- and Community-Level Interaction Insights into Carbon Utilization and Element Cycling Functions of Hydrothermarchaeota in Hydrothermal Sediment.</title>
        <authorList>
            <person name="Zhou Z."/>
            <person name="Liu Y."/>
            <person name="Xu W."/>
            <person name="Pan J."/>
            <person name="Luo Z.H."/>
            <person name="Li M."/>
        </authorList>
    </citation>
    <scope>NUCLEOTIDE SEQUENCE [LARGE SCALE GENOMIC DNA]</scope>
    <source>
        <strain evidence="2">SpSt-876</strain>
    </source>
</reference>
<dbReference type="InterPro" id="IPR012337">
    <property type="entry name" value="RNaseH-like_sf"/>
</dbReference>
<sequence length="378" mass="43743">MVIAIPEGICKMKAKRSIIKINAPKYQKAPKKMKSAILNDLVEITHLHRKYLTTLLNNTGKVCYTPQGVRFIADPTITYTQHRGRKKIYTQELVPFLKILWELTGFRSSIHLVAFIRTNPTLLYEKPSDFEQLTKANQIKVIKLLSASTETKAKLLKISSATVDRLLRPLKEKYRLAHKYKPHPHASVLKKSIPVESYFDKPKNGPLGYTEIDLVHHCGSIAEGSFCYTLSETEINTGWTELRALKNKARVWTVEALADIDKSVPFKIHTRHVDNGSEFINSHVLAYTQQAGMNYTRSREYHKNDSPYVESRQWTMVRSYLGYRRYDTEKEYAILDRLDRLISIKHNYFMPSMKLIKKERIGGKVHKNTTSIRPSIEY</sequence>
<evidence type="ECO:0000313" key="2">
    <source>
        <dbReference type="EMBL" id="HHS53052.1"/>
    </source>
</evidence>
<evidence type="ECO:0000259" key="1">
    <source>
        <dbReference type="PROSITE" id="PS50994"/>
    </source>
</evidence>
<feature type="domain" description="Integrase catalytic" evidence="1">
    <location>
        <begin position="202"/>
        <end position="365"/>
    </location>
</feature>
<dbReference type="AlphaFoldDB" id="A0A7C6AAC4"/>
<dbReference type="GO" id="GO:0003676">
    <property type="term" value="F:nucleic acid binding"/>
    <property type="evidence" value="ECO:0007669"/>
    <property type="project" value="InterPro"/>
</dbReference>
<dbReference type="InterPro" id="IPR036397">
    <property type="entry name" value="RNaseH_sf"/>
</dbReference>
<dbReference type="EMBL" id="DTLI01000224">
    <property type="protein sequence ID" value="HHS53052.1"/>
    <property type="molecule type" value="Genomic_DNA"/>
</dbReference>